<keyword evidence="1" id="KW-0004">4Fe-4S</keyword>
<dbReference type="InterPro" id="IPR006656">
    <property type="entry name" value="Mopterin_OxRdtase"/>
</dbReference>
<dbReference type="Gene3D" id="2.20.25.90">
    <property type="entry name" value="ADC-like domains"/>
    <property type="match status" value="1"/>
</dbReference>
<dbReference type="GO" id="GO:0043546">
    <property type="term" value="F:molybdopterin cofactor binding"/>
    <property type="evidence" value="ECO:0007669"/>
    <property type="project" value="InterPro"/>
</dbReference>
<dbReference type="Gene3D" id="3.40.228.10">
    <property type="entry name" value="Dimethylsulfoxide Reductase, domain 2"/>
    <property type="match status" value="1"/>
</dbReference>
<evidence type="ECO:0000259" key="6">
    <source>
        <dbReference type="PROSITE" id="PS51669"/>
    </source>
</evidence>
<sequence>MADITKSETGNWHKTACILCENNCGIQILTDPETSGRTFLKIRGDKDHVSTQGYTCNKALRLDHYQNGADRLTSPLRREADGSFTEIDWDTAIREIAQKFAAVRDTHGGDKIFYYGGGGQGNHLGGAYAGPFLRAIGSRYHSSALAQEKAGEAWVDAHFTGGHTHGDFEHAEVSIFFGKNPYQSHGVSRARTVLKEISKDPARSMIVVDPVRTETADLADFHLQVKPGTDAWCVIALIAILIEENLVDEDFIAEHTRDYDELQRHFRAVDIAEYAAICGIDDDLLRRAARRIGAASSVSTYEDLGVQQSLNSTLMSYLNKLVWLLTGNFGKQGGMHPHSSFAPLARYSTEFRYTPVTGSRIALGMVPANVIAEEILTDHPDRFRAMLIESSNPAHSLADSATFREALDALELVVVIDVVLTETAKRADYVLPAASQYEKWESTFFNFHFPKNSFHLREPILEPLPGTLPEPEIYARLLREIGVGKKRTLTALRAAATLGRKPFRYTFAACALLDKETIGLTPYLLYETLGATLPARDRSTSVIWALAEITARSYPKAMKAAGHRDADALFDAVIAGRSGVVFTEESEDDAWNYIPHDDKKFPLLIPELLAMLHELDPASAVQTSDEFPLVLSAGQRRQFTANTIFHDPSWRLKDKNGALRMAPADADALSLAAGDVARVVTNRGAALAEVEIDARMQTGHAALPNGFGLNLTDEATDPALVGVALNELTDAQRRDPIVGTPWHKNVPARIEPVG</sequence>
<evidence type="ECO:0000313" key="7">
    <source>
        <dbReference type="EMBL" id="WUM19618.1"/>
    </source>
</evidence>
<dbReference type="Gene3D" id="2.40.40.20">
    <property type="match status" value="1"/>
</dbReference>
<dbReference type="Pfam" id="PF04879">
    <property type="entry name" value="Molybdop_Fe4S4"/>
    <property type="match status" value="1"/>
</dbReference>
<dbReference type="GO" id="GO:0051539">
    <property type="term" value="F:4 iron, 4 sulfur cluster binding"/>
    <property type="evidence" value="ECO:0007669"/>
    <property type="project" value="UniProtKB-KW"/>
</dbReference>
<organism evidence="7 8">
    <name type="scientific">Williamsia herbipolensis</name>
    <dbReference type="NCBI Taxonomy" id="1603258"/>
    <lineage>
        <taxon>Bacteria</taxon>
        <taxon>Bacillati</taxon>
        <taxon>Actinomycetota</taxon>
        <taxon>Actinomycetes</taxon>
        <taxon>Mycobacteriales</taxon>
        <taxon>Nocardiaceae</taxon>
        <taxon>Williamsia</taxon>
    </lineage>
</organism>
<dbReference type="InterPro" id="IPR006655">
    <property type="entry name" value="Mopterin_OxRdtase_prok_CS"/>
</dbReference>
<dbReference type="GO" id="GO:0046872">
    <property type="term" value="F:metal ion binding"/>
    <property type="evidence" value="ECO:0007669"/>
    <property type="project" value="UniProtKB-KW"/>
</dbReference>
<dbReference type="PROSITE" id="PS51669">
    <property type="entry name" value="4FE4S_MOW_BIS_MGD"/>
    <property type="match status" value="1"/>
</dbReference>
<name>A0AAU4K0R1_9NOCA</name>
<dbReference type="GO" id="GO:0016491">
    <property type="term" value="F:oxidoreductase activity"/>
    <property type="evidence" value="ECO:0007669"/>
    <property type="project" value="UniProtKB-KW"/>
</dbReference>
<accession>A0AAU4K0R1</accession>
<feature type="domain" description="4Fe-4S Mo/W bis-MGD-type" evidence="6">
    <location>
        <begin position="10"/>
        <end position="70"/>
    </location>
</feature>
<dbReference type="RefSeq" id="WP_328857094.1">
    <property type="nucleotide sequence ID" value="NZ_CP108021.1"/>
</dbReference>
<evidence type="ECO:0000256" key="5">
    <source>
        <dbReference type="ARBA" id="ARBA00023014"/>
    </source>
</evidence>
<dbReference type="PANTHER" id="PTHR43105">
    <property type="entry name" value="RESPIRATORY NITRATE REDUCTASE"/>
    <property type="match status" value="1"/>
</dbReference>
<dbReference type="AlphaFoldDB" id="A0AAU4K0R1"/>
<dbReference type="Pfam" id="PF00384">
    <property type="entry name" value="Molybdopterin"/>
    <property type="match status" value="1"/>
</dbReference>
<dbReference type="SMART" id="SM00926">
    <property type="entry name" value="Molybdop_Fe4S4"/>
    <property type="match status" value="1"/>
</dbReference>
<evidence type="ECO:0000256" key="4">
    <source>
        <dbReference type="ARBA" id="ARBA00023004"/>
    </source>
</evidence>
<dbReference type="SUPFAM" id="SSF53706">
    <property type="entry name" value="Formate dehydrogenase/DMSO reductase, domains 1-3"/>
    <property type="match status" value="1"/>
</dbReference>
<keyword evidence="2" id="KW-0479">Metal-binding</keyword>
<dbReference type="Proteomes" id="UP001432128">
    <property type="component" value="Chromosome"/>
</dbReference>
<evidence type="ECO:0000256" key="2">
    <source>
        <dbReference type="ARBA" id="ARBA00022723"/>
    </source>
</evidence>
<dbReference type="InterPro" id="IPR050123">
    <property type="entry name" value="Prok_molybdopt-oxidoreductase"/>
</dbReference>
<dbReference type="PROSITE" id="PS00490">
    <property type="entry name" value="MOLYBDOPTERIN_PROK_2"/>
    <property type="match status" value="1"/>
</dbReference>
<proteinExistence type="predicted"/>
<dbReference type="PANTHER" id="PTHR43105:SF9">
    <property type="entry name" value="NADPH-FE(3+) OXIDOREDUCTASE SUBUNIT ALPHA"/>
    <property type="match status" value="1"/>
</dbReference>
<protein>
    <submittedName>
        <fullName evidence="7">Molybdopterin-dependent oxidoreductase</fullName>
    </submittedName>
</protein>
<dbReference type="InterPro" id="IPR009010">
    <property type="entry name" value="Asp_de-COase-like_dom_sf"/>
</dbReference>
<dbReference type="Pfam" id="PF01568">
    <property type="entry name" value="Molydop_binding"/>
    <property type="match status" value="1"/>
</dbReference>
<dbReference type="EMBL" id="CP108021">
    <property type="protein sequence ID" value="WUM19618.1"/>
    <property type="molecule type" value="Genomic_DNA"/>
</dbReference>
<evidence type="ECO:0000313" key="8">
    <source>
        <dbReference type="Proteomes" id="UP001432128"/>
    </source>
</evidence>
<reference evidence="7 8" key="1">
    <citation type="submission" date="2022-10" db="EMBL/GenBank/DDBJ databases">
        <title>The complete genomes of actinobacterial strains from the NBC collection.</title>
        <authorList>
            <person name="Joergensen T.S."/>
            <person name="Alvarez Arevalo M."/>
            <person name="Sterndorff E.B."/>
            <person name="Faurdal D."/>
            <person name="Vuksanovic O."/>
            <person name="Mourched A.-S."/>
            <person name="Charusanti P."/>
            <person name="Shaw S."/>
            <person name="Blin K."/>
            <person name="Weber T."/>
        </authorList>
    </citation>
    <scope>NUCLEOTIDE SEQUENCE [LARGE SCALE GENOMIC DNA]</scope>
    <source>
        <strain evidence="7 8">NBC_00319</strain>
    </source>
</reference>
<keyword evidence="3" id="KW-0560">Oxidoreductase</keyword>
<dbReference type="InterPro" id="IPR006657">
    <property type="entry name" value="MoPterin_dinucl-bd_dom"/>
</dbReference>
<keyword evidence="4" id="KW-0408">Iron</keyword>
<evidence type="ECO:0000256" key="3">
    <source>
        <dbReference type="ARBA" id="ARBA00023002"/>
    </source>
</evidence>
<evidence type="ECO:0000256" key="1">
    <source>
        <dbReference type="ARBA" id="ARBA00022485"/>
    </source>
</evidence>
<dbReference type="Gene3D" id="3.30.2070.10">
    <property type="entry name" value="Formate dehydrogenase/DMSO reductase"/>
    <property type="match status" value="1"/>
</dbReference>
<dbReference type="KEGG" id="whr:OG579_18250"/>
<dbReference type="SUPFAM" id="SSF50692">
    <property type="entry name" value="ADC-like"/>
    <property type="match status" value="1"/>
</dbReference>
<keyword evidence="5" id="KW-0411">Iron-sulfur</keyword>
<dbReference type="Gene3D" id="3.40.50.740">
    <property type="match status" value="1"/>
</dbReference>
<keyword evidence="8" id="KW-1185">Reference proteome</keyword>
<dbReference type="GO" id="GO:0016020">
    <property type="term" value="C:membrane"/>
    <property type="evidence" value="ECO:0007669"/>
    <property type="project" value="TreeGrafter"/>
</dbReference>
<dbReference type="InterPro" id="IPR006963">
    <property type="entry name" value="Mopterin_OxRdtase_4Fe-4S_dom"/>
</dbReference>
<gene>
    <name evidence="7" type="ORF">OG579_18250</name>
</gene>